<organism evidence="8 9">
    <name type="scientific">Pseudonocardia nematodicida</name>
    <dbReference type="NCBI Taxonomy" id="1206997"/>
    <lineage>
        <taxon>Bacteria</taxon>
        <taxon>Bacillati</taxon>
        <taxon>Actinomycetota</taxon>
        <taxon>Actinomycetes</taxon>
        <taxon>Pseudonocardiales</taxon>
        <taxon>Pseudonocardiaceae</taxon>
        <taxon>Pseudonocardia</taxon>
    </lineage>
</organism>
<dbReference type="PROSITE" id="PS51645">
    <property type="entry name" value="PHR_CRY_ALPHA_BETA"/>
    <property type="match status" value="1"/>
</dbReference>
<dbReference type="Pfam" id="PF00875">
    <property type="entry name" value="DNA_photolyase"/>
    <property type="match status" value="1"/>
</dbReference>
<protein>
    <submittedName>
        <fullName evidence="8">Deoxyribodipyrimidine photo-lyase</fullName>
        <ecNumber evidence="8">4.1.99.3</ecNumber>
    </submittedName>
</protein>
<feature type="domain" description="Photolyase/cryptochrome alpha/beta" evidence="7">
    <location>
        <begin position="4"/>
        <end position="128"/>
    </location>
</feature>
<dbReference type="InterPro" id="IPR036134">
    <property type="entry name" value="Crypto/Photolyase_FAD-like_sf"/>
</dbReference>
<evidence type="ECO:0000256" key="5">
    <source>
        <dbReference type="RuleBase" id="RU004182"/>
    </source>
</evidence>
<dbReference type="Gene3D" id="1.10.579.10">
    <property type="entry name" value="DNA Cyclobutane Dipyrimidine Photolyase, subunit A, domain 3"/>
    <property type="match status" value="1"/>
</dbReference>
<feature type="compositionally biased region" description="Basic and acidic residues" evidence="6">
    <location>
        <begin position="173"/>
        <end position="187"/>
    </location>
</feature>
<keyword evidence="2 5" id="KW-0285">Flavoprotein</keyword>
<dbReference type="InterPro" id="IPR014729">
    <property type="entry name" value="Rossmann-like_a/b/a_fold"/>
</dbReference>
<dbReference type="InterPro" id="IPR005101">
    <property type="entry name" value="Cryptochr/Photolyase_FAD-bd"/>
</dbReference>
<comment type="caution">
    <text evidence="8">The sequence shown here is derived from an EMBL/GenBank/DDBJ whole genome shotgun (WGS) entry which is preliminary data.</text>
</comment>
<reference evidence="8 9" key="1">
    <citation type="submission" date="2024-03" db="EMBL/GenBank/DDBJ databases">
        <title>Draft genome sequence of Pseudonocardia nematodicida JCM 31783.</title>
        <authorList>
            <person name="Butdee W."/>
            <person name="Duangmal K."/>
        </authorList>
    </citation>
    <scope>NUCLEOTIDE SEQUENCE [LARGE SCALE GENOMIC DNA]</scope>
    <source>
        <strain evidence="8 9">JCM 31783</strain>
    </source>
</reference>
<dbReference type="Gene3D" id="3.40.50.620">
    <property type="entry name" value="HUPs"/>
    <property type="match status" value="1"/>
</dbReference>
<gene>
    <name evidence="8" type="ORF">WIS52_29130</name>
</gene>
<comment type="similarity">
    <text evidence="5">Belongs to the DNA photolyase family.</text>
</comment>
<evidence type="ECO:0000256" key="6">
    <source>
        <dbReference type="SAM" id="MobiDB-lite"/>
    </source>
</evidence>
<dbReference type="InterPro" id="IPR006050">
    <property type="entry name" value="DNA_photolyase_N"/>
</dbReference>
<dbReference type="Proteomes" id="UP001494902">
    <property type="component" value="Unassembled WGS sequence"/>
</dbReference>
<evidence type="ECO:0000259" key="7">
    <source>
        <dbReference type="PROSITE" id="PS51645"/>
    </source>
</evidence>
<keyword evidence="8" id="KW-0456">Lyase</keyword>
<dbReference type="InterPro" id="IPR018394">
    <property type="entry name" value="DNA_photolyase_1_CS_C"/>
</dbReference>
<dbReference type="SUPFAM" id="SSF52425">
    <property type="entry name" value="Cryptochrome/photolyase, N-terminal domain"/>
    <property type="match status" value="1"/>
</dbReference>
<dbReference type="PANTHER" id="PTHR11455:SF9">
    <property type="entry name" value="CRYPTOCHROME CIRCADIAN CLOCK 5 ISOFORM X1"/>
    <property type="match status" value="1"/>
</dbReference>
<dbReference type="GO" id="GO:0003904">
    <property type="term" value="F:deoxyribodipyrimidine photo-lyase activity"/>
    <property type="evidence" value="ECO:0007669"/>
    <property type="project" value="UniProtKB-EC"/>
</dbReference>
<comment type="cofactor">
    <cofactor evidence="1">
        <name>FAD</name>
        <dbReference type="ChEBI" id="CHEBI:57692"/>
    </cofactor>
</comment>
<dbReference type="Pfam" id="PF03441">
    <property type="entry name" value="FAD_binding_7"/>
    <property type="match status" value="1"/>
</dbReference>
<evidence type="ECO:0000313" key="8">
    <source>
        <dbReference type="EMBL" id="MEQ3554551.1"/>
    </source>
</evidence>
<accession>A0ABV1KJB3</accession>
<dbReference type="RefSeq" id="WP_349301624.1">
    <property type="nucleotide sequence ID" value="NZ_JBEDNQ010000015.1"/>
</dbReference>
<feature type="region of interest" description="Disordered" evidence="6">
    <location>
        <begin position="171"/>
        <end position="199"/>
    </location>
</feature>
<dbReference type="PROSITE" id="PS00394">
    <property type="entry name" value="DNA_PHOTOLYASES_1_1"/>
    <property type="match status" value="1"/>
</dbReference>
<dbReference type="EMBL" id="JBEDNQ010000015">
    <property type="protein sequence ID" value="MEQ3554551.1"/>
    <property type="molecule type" value="Genomic_DNA"/>
</dbReference>
<dbReference type="PANTHER" id="PTHR11455">
    <property type="entry name" value="CRYPTOCHROME"/>
    <property type="match status" value="1"/>
</dbReference>
<proteinExistence type="inferred from homology"/>
<evidence type="ECO:0000256" key="3">
    <source>
        <dbReference type="ARBA" id="ARBA00022827"/>
    </source>
</evidence>
<dbReference type="SUPFAM" id="SSF48173">
    <property type="entry name" value="Cryptochrome/photolyase FAD-binding domain"/>
    <property type="match status" value="1"/>
</dbReference>
<keyword evidence="3 5" id="KW-0274">FAD</keyword>
<dbReference type="EC" id="4.1.99.3" evidence="8"/>
<evidence type="ECO:0000256" key="1">
    <source>
        <dbReference type="ARBA" id="ARBA00001974"/>
    </source>
</evidence>
<evidence type="ECO:0000256" key="4">
    <source>
        <dbReference type="ARBA" id="ARBA00022991"/>
    </source>
</evidence>
<keyword evidence="9" id="KW-1185">Reference proteome</keyword>
<sequence length="463" mass="51160">MADSTAVVWFRRDLRVADQPTFLAAADVADRALALFVLDPALLGPSGAARKNFLYGCLRELDSALGGKLMIVKGDPADVVPRVAKAVGASTVHVAADYGPYGSRRDEDVEKALSDEGAELVRTGSPYAVAPGRVEKGGGGSFKVFTPFSRAWADHGWRAPADTSASTVEWLEPSDKDGGPRAVKVPDDESCESELPAPGEEAARARWADFLDEGVTDYESDRDLPAKKGTSGMSPYLKYGCVHPRTLLADLAKRKGDSVSAYRTEIAWREFYADVLHRRPDSARENYDKAFDALPVRTGGEAWADFELWQQGRTGFPIVDAGMRQLRAEAWMHNRVRMIVASFLVKDLHVPWWWGARHFMQLLVDGDLASNQHGWQWTAGSGTDASPYFRIFNPITQGERFDPQGDYVRRWVPELADVAGKAVHQPWKLPDGVPEGYVAPMVDHKAERAESLERYERVKAARS</sequence>
<dbReference type="PRINTS" id="PR00147">
    <property type="entry name" value="DNAPHOTLYASE"/>
</dbReference>
<evidence type="ECO:0000256" key="2">
    <source>
        <dbReference type="ARBA" id="ARBA00022630"/>
    </source>
</evidence>
<dbReference type="InterPro" id="IPR036155">
    <property type="entry name" value="Crypto/Photolyase_N_sf"/>
</dbReference>
<name>A0ABV1KJB3_9PSEU</name>
<keyword evidence="4 5" id="KW-0157">Chromophore</keyword>
<dbReference type="Gene3D" id="1.25.40.80">
    <property type="match status" value="1"/>
</dbReference>
<evidence type="ECO:0000313" key="9">
    <source>
        <dbReference type="Proteomes" id="UP001494902"/>
    </source>
</evidence>
<dbReference type="InterPro" id="IPR002081">
    <property type="entry name" value="Cryptochrome/DNA_photolyase_1"/>
</dbReference>